<sequence>MAPIAPIGATLSYSSGGLFGPWNNGATATMTCPFGQTVIGSATASCNNGVWSTLGTCSSSSGNGTFGVTLMPHGNSSLPCYFGVLEPPYGNVSYTYNAPPYPSGTIATLRCDAGYAVMGASTSTCAGVTISTCSGNGQFLPAVLGPCTSTSPNVPTPGLTCPALLAVGGTISYSSPGPPYADGSTATLFCDLGYKLSGLPTVVTFSKTSNSSGFPPGTTAALRCTMGRYIVGPSFATCSHGAFRPILGKCADGREDAHPGVCLPLRPPANGRITYIQSGKLDNFEVGTTALLYCLESFAVTGQATVVCSKDGWQPSSGLGECESTTRKL</sequence>
<dbReference type="SMART" id="SM00032">
    <property type="entry name" value="CCP"/>
    <property type="match status" value="4"/>
</dbReference>
<feature type="domain" description="Sushi" evidence="5">
    <location>
        <begin position="1"/>
        <end position="57"/>
    </location>
</feature>
<keyword evidence="1" id="KW-0768">Sushi</keyword>
<dbReference type="KEGG" id="nai:NECAME_01679"/>
<keyword evidence="2" id="KW-0677">Repeat</keyword>
<protein>
    <submittedName>
        <fullName evidence="6">Sushi domain protein</fullName>
    </submittedName>
</protein>
<organism evidence="6 7">
    <name type="scientific">Necator americanus</name>
    <name type="common">Human hookworm</name>
    <dbReference type="NCBI Taxonomy" id="51031"/>
    <lineage>
        <taxon>Eukaryota</taxon>
        <taxon>Metazoa</taxon>
        <taxon>Ecdysozoa</taxon>
        <taxon>Nematoda</taxon>
        <taxon>Chromadorea</taxon>
        <taxon>Rhabditida</taxon>
        <taxon>Rhabditina</taxon>
        <taxon>Rhabditomorpha</taxon>
        <taxon>Strongyloidea</taxon>
        <taxon>Ancylostomatidae</taxon>
        <taxon>Bunostominae</taxon>
        <taxon>Necator</taxon>
    </lineage>
</organism>
<evidence type="ECO:0000313" key="6">
    <source>
        <dbReference type="EMBL" id="ETN83886.1"/>
    </source>
</evidence>
<evidence type="ECO:0000256" key="1">
    <source>
        <dbReference type="ARBA" id="ARBA00022659"/>
    </source>
</evidence>
<keyword evidence="7" id="KW-1185">Reference proteome</keyword>
<dbReference type="InterPro" id="IPR035976">
    <property type="entry name" value="Sushi/SCR/CCP_sf"/>
</dbReference>
<dbReference type="Pfam" id="PF00084">
    <property type="entry name" value="Sushi"/>
    <property type="match status" value="2"/>
</dbReference>
<dbReference type="OrthoDB" id="6127264at2759"/>
<evidence type="ECO:0000259" key="5">
    <source>
        <dbReference type="SMART" id="SM00032"/>
    </source>
</evidence>
<name>W2TRZ4_NECAM</name>
<dbReference type="Gene3D" id="2.10.70.10">
    <property type="entry name" value="Complement Module, domain 1"/>
    <property type="match status" value="3"/>
</dbReference>
<dbReference type="PANTHER" id="PTHR19325:SF575">
    <property type="entry name" value="LOCOMOTION-RELATED PROTEIN HIKARU GENKI"/>
    <property type="match status" value="1"/>
</dbReference>
<evidence type="ECO:0000256" key="4">
    <source>
        <dbReference type="ARBA" id="ARBA00023180"/>
    </source>
</evidence>
<feature type="domain" description="Sushi" evidence="5">
    <location>
        <begin position="161"/>
        <end position="224"/>
    </location>
</feature>
<feature type="domain" description="Sushi" evidence="5">
    <location>
        <begin position="262"/>
        <end position="322"/>
    </location>
</feature>
<reference evidence="7" key="1">
    <citation type="journal article" date="2014" name="Nat. Genet.">
        <title>Genome of the human hookworm Necator americanus.</title>
        <authorList>
            <person name="Tang Y.T."/>
            <person name="Gao X."/>
            <person name="Rosa B.A."/>
            <person name="Abubucker S."/>
            <person name="Hallsworth-Pepin K."/>
            <person name="Martin J."/>
            <person name="Tyagi R."/>
            <person name="Heizer E."/>
            <person name="Zhang X."/>
            <person name="Bhonagiri-Palsikar V."/>
            <person name="Minx P."/>
            <person name="Warren W.C."/>
            <person name="Wang Q."/>
            <person name="Zhan B."/>
            <person name="Hotez P.J."/>
            <person name="Sternberg P.W."/>
            <person name="Dougall A."/>
            <person name="Gaze S.T."/>
            <person name="Mulvenna J."/>
            <person name="Sotillo J."/>
            <person name="Ranganathan S."/>
            <person name="Rabelo E.M."/>
            <person name="Wilson R.K."/>
            <person name="Felgner P.L."/>
            <person name="Bethony J."/>
            <person name="Hawdon J.M."/>
            <person name="Gasser R.B."/>
            <person name="Loukas A."/>
            <person name="Mitreva M."/>
        </authorList>
    </citation>
    <scope>NUCLEOTIDE SEQUENCE [LARGE SCALE GENOMIC DNA]</scope>
</reference>
<dbReference type="STRING" id="51031.W2TRZ4"/>
<dbReference type="AlphaFoldDB" id="W2TRZ4"/>
<keyword evidence="3" id="KW-1015">Disulfide bond</keyword>
<dbReference type="SUPFAM" id="SSF57535">
    <property type="entry name" value="Complement control module/SCR domain"/>
    <property type="match status" value="2"/>
</dbReference>
<gene>
    <name evidence="6" type="ORF">NECAME_01679</name>
</gene>
<feature type="domain" description="Sushi" evidence="5">
    <location>
        <begin position="80"/>
        <end position="133"/>
    </location>
</feature>
<proteinExistence type="predicted"/>
<dbReference type="OMA" id="KCPPPIA"/>
<dbReference type="InterPro" id="IPR050350">
    <property type="entry name" value="Compl-Cell_Adhes-Reg"/>
</dbReference>
<keyword evidence="4" id="KW-0325">Glycoprotein</keyword>
<dbReference type="Proteomes" id="UP000053676">
    <property type="component" value="Unassembled WGS sequence"/>
</dbReference>
<dbReference type="PANTHER" id="PTHR19325">
    <property type="entry name" value="COMPLEMENT COMPONENT-RELATED SUSHI DOMAIN-CONTAINING"/>
    <property type="match status" value="1"/>
</dbReference>
<evidence type="ECO:0000313" key="7">
    <source>
        <dbReference type="Proteomes" id="UP000053676"/>
    </source>
</evidence>
<evidence type="ECO:0000256" key="2">
    <source>
        <dbReference type="ARBA" id="ARBA00022737"/>
    </source>
</evidence>
<dbReference type="InterPro" id="IPR000436">
    <property type="entry name" value="Sushi_SCR_CCP_dom"/>
</dbReference>
<accession>W2TRZ4</accession>
<dbReference type="CDD" id="cd00033">
    <property type="entry name" value="CCP"/>
    <property type="match status" value="1"/>
</dbReference>
<dbReference type="EMBL" id="KI658066">
    <property type="protein sequence ID" value="ETN83886.1"/>
    <property type="molecule type" value="Genomic_DNA"/>
</dbReference>
<evidence type="ECO:0000256" key="3">
    <source>
        <dbReference type="ARBA" id="ARBA00023157"/>
    </source>
</evidence>